<keyword evidence="8" id="KW-0464">Manganese</keyword>
<evidence type="ECO:0000256" key="5">
    <source>
        <dbReference type="ARBA" id="ARBA00022723"/>
    </source>
</evidence>
<dbReference type="CDD" id="cd03672">
    <property type="entry name" value="NUDIX_Dcp2p_Nudt20"/>
    <property type="match status" value="1"/>
</dbReference>
<dbReference type="SUPFAM" id="SSF55811">
    <property type="entry name" value="Nudix"/>
    <property type="match status" value="1"/>
</dbReference>
<dbReference type="SUPFAM" id="SSF140586">
    <property type="entry name" value="Dcp2 domain-like"/>
    <property type="match status" value="1"/>
</dbReference>
<comment type="cofactor">
    <cofactor evidence="1">
        <name>Mn(2+)</name>
        <dbReference type="ChEBI" id="CHEBI:29035"/>
    </cofactor>
</comment>
<evidence type="ECO:0000256" key="3">
    <source>
        <dbReference type="ARBA" id="ARBA00005279"/>
    </source>
</evidence>
<dbReference type="Pfam" id="PF05026">
    <property type="entry name" value="DCP2"/>
    <property type="match status" value="1"/>
</dbReference>
<dbReference type="PROSITE" id="PS00893">
    <property type="entry name" value="NUDIX_BOX"/>
    <property type="match status" value="1"/>
</dbReference>
<organism evidence="11 12">
    <name type="scientific">Monosporascus ibericus</name>
    <dbReference type="NCBI Taxonomy" id="155417"/>
    <lineage>
        <taxon>Eukaryota</taxon>
        <taxon>Fungi</taxon>
        <taxon>Dikarya</taxon>
        <taxon>Ascomycota</taxon>
        <taxon>Pezizomycotina</taxon>
        <taxon>Sordariomycetes</taxon>
        <taxon>Xylariomycetidae</taxon>
        <taxon>Xylariales</taxon>
        <taxon>Xylariales incertae sedis</taxon>
        <taxon>Monosporascus</taxon>
    </lineage>
</organism>
<dbReference type="GO" id="GO:0000184">
    <property type="term" value="P:nuclear-transcribed mRNA catabolic process, nonsense-mediated decay"/>
    <property type="evidence" value="ECO:0007669"/>
    <property type="project" value="InterPro"/>
</dbReference>
<dbReference type="FunFam" id="3.90.79.10:FF:000003">
    <property type="entry name" value="M7GpppN-mRNA hydrolase isoform 2"/>
    <property type="match status" value="1"/>
</dbReference>
<dbReference type="GO" id="GO:0000290">
    <property type="term" value="P:deadenylation-dependent decapping of nuclear-transcribed mRNA"/>
    <property type="evidence" value="ECO:0007669"/>
    <property type="project" value="InterPro"/>
</dbReference>
<feature type="compositionally biased region" description="Polar residues" evidence="9">
    <location>
        <begin position="650"/>
        <end position="659"/>
    </location>
</feature>
<dbReference type="GO" id="GO:0000932">
    <property type="term" value="C:P-body"/>
    <property type="evidence" value="ECO:0007669"/>
    <property type="project" value="TreeGrafter"/>
</dbReference>
<dbReference type="InterPro" id="IPR044099">
    <property type="entry name" value="Dcp2_NUDIX"/>
</dbReference>
<evidence type="ECO:0000256" key="7">
    <source>
        <dbReference type="ARBA" id="ARBA00022884"/>
    </source>
</evidence>
<evidence type="ECO:0000256" key="2">
    <source>
        <dbReference type="ARBA" id="ARBA00004496"/>
    </source>
</evidence>
<keyword evidence="7" id="KW-0694">RNA-binding</keyword>
<dbReference type="STRING" id="155417.A0A4Q4TEE1"/>
<dbReference type="PANTHER" id="PTHR23114">
    <property type="entry name" value="M7GPPPN-MRNA HYDROLASE"/>
    <property type="match status" value="1"/>
</dbReference>
<dbReference type="Gene3D" id="1.10.10.1050">
    <property type="entry name" value="Dcp2, box A domain"/>
    <property type="match status" value="1"/>
</dbReference>
<feature type="region of interest" description="Disordered" evidence="9">
    <location>
        <begin position="621"/>
        <end position="863"/>
    </location>
</feature>
<dbReference type="FunFam" id="1.10.10.1050:FF:000003">
    <property type="entry name" value="Decapping enzyme Dcp2, putative"/>
    <property type="match status" value="1"/>
</dbReference>
<feature type="region of interest" description="Disordered" evidence="9">
    <location>
        <begin position="586"/>
        <end position="606"/>
    </location>
</feature>
<dbReference type="InterPro" id="IPR036189">
    <property type="entry name" value="DCP2_BoxA_sf"/>
</dbReference>
<dbReference type="InterPro" id="IPR007722">
    <property type="entry name" value="DCP2_BoxA"/>
</dbReference>
<feature type="compositionally biased region" description="Basic and acidic residues" evidence="9">
    <location>
        <begin position="786"/>
        <end position="796"/>
    </location>
</feature>
<dbReference type="Gene3D" id="3.90.79.10">
    <property type="entry name" value="Nucleoside Triphosphate Pyrophosphohydrolase"/>
    <property type="match status" value="1"/>
</dbReference>
<keyword evidence="12" id="KW-1185">Reference proteome</keyword>
<reference evidence="11 12" key="1">
    <citation type="submission" date="2018-06" db="EMBL/GenBank/DDBJ databases">
        <title>Complete Genomes of Monosporascus.</title>
        <authorList>
            <person name="Robinson A.J."/>
            <person name="Natvig D.O."/>
        </authorList>
    </citation>
    <scope>NUCLEOTIDE SEQUENCE [LARGE SCALE GENOMIC DNA]</scope>
    <source>
        <strain evidence="11 12">CBS 110550</strain>
    </source>
</reference>
<dbReference type="OrthoDB" id="18996at2759"/>
<dbReference type="InterPro" id="IPR000086">
    <property type="entry name" value="NUDIX_hydrolase_dom"/>
</dbReference>
<dbReference type="PANTHER" id="PTHR23114:SF17">
    <property type="entry name" value="M7GPPPN-MRNA HYDROLASE"/>
    <property type="match status" value="1"/>
</dbReference>
<name>A0A4Q4TEE1_9PEZI</name>
<feature type="region of interest" description="Disordered" evidence="9">
    <location>
        <begin position="306"/>
        <end position="395"/>
    </location>
</feature>
<gene>
    <name evidence="11" type="ORF">DL764_004839</name>
</gene>
<dbReference type="AlphaFoldDB" id="A0A4Q4TEE1"/>
<dbReference type="InterPro" id="IPR020084">
    <property type="entry name" value="NUDIX_hydrolase_CS"/>
</dbReference>
<comment type="subcellular location">
    <subcellularLocation>
        <location evidence="2">Cytoplasm</location>
    </subcellularLocation>
</comment>
<dbReference type="Proteomes" id="UP000293360">
    <property type="component" value="Unassembled WGS sequence"/>
</dbReference>
<feature type="region of interest" description="Disordered" evidence="9">
    <location>
        <begin position="528"/>
        <end position="550"/>
    </location>
</feature>
<keyword evidence="5" id="KW-0479">Metal-binding</keyword>
<dbReference type="PROSITE" id="PS51462">
    <property type="entry name" value="NUDIX"/>
    <property type="match status" value="1"/>
</dbReference>
<keyword evidence="4" id="KW-0963">Cytoplasm</keyword>
<evidence type="ECO:0000313" key="11">
    <source>
        <dbReference type="EMBL" id="RYP03860.1"/>
    </source>
</evidence>
<dbReference type="GO" id="GO:0140933">
    <property type="term" value="F:5'-(N(7)-methylguanosine 5'-triphospho)-[mRNA] hydrolase activity"/>
    <property type="evidence" value="ECO:0007669"/>
    <property type="project" value="InterPro"/>
</dbReference>
<protein>
    <recommendedName>
        <fullName evidence="10">Nudix hydrolase domain-containing protein</fullName>
    </recommendedName>
</protein>
<evidence type="ECO:0000256" key="8">
    <source>
        <dbReference type="ARBA" id="ARBA00023211"/>
    </source>
</evidence>
<dbReference type="GO" id="GO:0030145">
    <property type="term" value="F:manganese ion binding"/>
    <property type="evidence" value="ECO:0007669"/>
    <property type="project" value="InterPro"/>
</dbReference>
<evidence type="ECO:0000256" key="1">
    <source>
        <dbReference type="ARBA" id="ARBA00001936"/>
    </source>
</evidence>
<evidence type="ECO:0000256" key="4">
    <source>
        <dbReference type="ARBA" id="ARBA00022490"/>
    </source>
</evidence>
<proteinExistence type="inferred from homology"/>
<feature type="compositionally biased region" description="Polar residues" evidence="9">
    <location>
        <begin position="732"/>
        <end position="751"/>
    </location>
</feature>
<evidence type="ECO:0000259" key="10">
    <source>
        <dbReference type="PROSITE" id="PS51462"/>
    </source>
</evidence>
<evidence type="ECO:0000313" key="12">
    <source>
        <dbReference type="Proteomes" id="UP000293360"/>
    </source>
</evidence>
<evidence type="ECO:0000256" key="9">
    <source>
        <dbReference type="SAM" id="MobiDB-lite"/>
    </source>
</evidence>
<dbReference type="Pfam" id="PF00293">
    <property type="entry name" value="NUDIX"/>
    <property type="match status" value="1"/>
</dbReference>
<dbReference type="GO" id="GO:0003723">
    <property type="term" value="F:RNA binding"/>
    <property type="evidence" value="ECO:0007669"/>
    <property type="project" value="UniProtKB-KW"/>
</dbReference>
<feature type="compositionally biased region" description="Basic and acidic residues" evidence="9">
    <location>
        <begin position="809"/>
        <end position="819"/>
    </location>
</feature>
<dbReference type="EMBL" id="QJNU01000238">
    <property type="protein sequence ID" value="RYP03860.1"/>
    <property type="molecule type" value="Genomic_DNA"/>
</dbReference>
<feature type="domain" description="Nudix hydrolase" evidence="10">
    <location>
        <begin position="95"/>
        <end position="226"/>
    </location>
</feature>
<comment type="similarity">
    <text evidence="3">Belongs to the Nudix hydrolase family. DCP2 subfamily.</text>
</comment>
<sequence length="880" mass="96784">MAQDKMTLEDWLDDLGVRFLINLPQEDLRDIARFCFQIEEAQWFYEDFIRPLDPSLPSMSLKSFSLKMFQHCPLFSAFSPDEHLRAFQQFMEYKTRVPVRGAILLNSAMDSAVLVRGYKKGASWSFPRGKINKDEPDLDCAVREVYEETGFDLREAGLVERNSLADYVEVSLKDQQVRLFIFRDVPQDTVFEPKTRKEIGDIKWYKLTDLPAYRKRKVASKGQGKAANSNDKFYMVAPFMVQLRQWILKQRKLDPRTTGNSSKARHSVVLEEELTEDNLVDRPVEDPVAPAISSDYVDKATKELRDALLGPRSTNRPEDAPSASNSDAGQTILGLLRNPGVPDTRPARSTAEQSRGADFSRPPEALRRNPFTPLEHVSTDAPQPHTPHHHHPTQRLPFSAYDRPPPFPIAPNMNTVYSQHRQSRPGIEMTTDLRGQPTIQVAPRYYQDKPVQLVHPQPLPPQVQGDKLIQSMMSSSMVPDPNSRAGPTEAQRNNGSLVQALHNEGRGAQGSVPAPHQLPAHSMNLLNALKGNTPGTTHNTTQTPSSAQYNVTTTSAQYQRTFFSGSANQAGLETGSVSSNKLTVDKAQFPPKNSSASPTVGAPNAADKRRSALLEMFKKGEASVAKSQLDGQSPNTPSPQLGKHEEAQKQDQQSPSTAEVSWVAARGKKGPLEMNPETNLPFGALSILSRPQSGKMSAERRGSSAQGADGHVALRRTPTSPLATASPRYRHMQSNTSDARGQRASQLSLAQSYPYGPTQATRPNPMSILPSPPEASSFPVPGVLKPRQDSTSEHKNTLLSLFGKQQKTGTEKGKEKEPTAVETSEDGTARPSGLAPVAASKDDGPGGLADNLASRHGSQTPLSTADRNFLLGFLENKARQ</sequence>
<feature type="compositionally biased region" description="Low complexity" evidence="9">
    <location>
        <begin position="531"/>
        <end position="544"/>
    </location>
</feature>
<dbReference type="SMART" id="SM01125">
    <property type="entry name" value="DCP2"/>
    <property type="match status" value="1"/>
</dbReference>
<keyword evidence="6" id="KW-0378">Hydrolase</keyword>
<comment type="caution">
    <text evidence="11">The sequence shown here is derived from an EMBL/GenBank/DDBJ whole genome shotgun (WGS) entry which is preliminary data.</text>
</comment>
<accession>A0A4Q4TEE1</accession>
<feature type="compositionally biased region" description="Polar residues" evidence="9">
    <location>
        <begin position="625"/>
        <end position="639"/>
    </location>
</feature>
<evidence type="ECO:0000256" key="6">
    <source>
        <dbReference type="ARBA" id="ARBA00022801"/>
    </source>
</evidence>
<dbReference type="InterPro" id="IPR015797">
    <property type="entry name" value="NUDIX_hydrolase-like_dom_sf"/>
</dbReference>